<dbReference type="Gene3D" id="2.60.120.10">
    <property type="entry name" value="Jelly Rolls"/>
    <property type="match status" value="1"/>
</dbReference>
<dbReference type="Pfam" id="PF12973">
    <property type="entry name" value="Cupin_7"/>
    <property type="match status" value="1"/>
</dbReference>
<dbReference type="SUPFAM" id="SSF51182">
    <property type="entry name" value="RmlC-like cupins"/>
    <property type="match status" value="1"/>
</dbReference>
<protein>
    <recommendedName>
        <fullName evidence="1">ChrR-like cupin domain-containing protein</fullName>
    </recommendedName>
</protein>
<dbReference type="InterPro" id="IPR014710">
    <property type="entry name" value="RmlC-like_jellyroll"/>
</dbReference>
<reference evidence="2" key="1">
    <citation type="journal article" date="2014" name="Front. Microbiol.">
        <title>High frequency of phylogenetically diverse reductive dehalogenase-homologous genes in deep subseafloor sedimentary metagenomes.</title>
        <authorList>
            <person name="Kawai M."/>
            <person name="Futagami T."/>
            <person name="Toyoda A."/>
            <person name="Takaki Y."/>
            <person name="Nishi S."/>
            <person name="Hori S."/>
            <person name="Arai W."/>
            <person name="Tsubouchi T."/>
            <person name="Morono Y."/>
            <person name="Uchiyama I."/>
            <person name="Ito T."/>
            <person name="Fujiyama A."/>
            <person name="Inagaki F."/>
            <person name="Takami H."/>
        </authorList>
    </citation>
    <scope>NUCLEOTIDE SEQUENCE</scope>
    <source>
        <strain evidence="2">Expedition CK06-06</strain>
    </source>
</reference>
<evidence type="ECO:0000313" key="2">
    <source>
        <dbReference type="EMBL" id="GAG39348.1"/>
    </source>
</evidence>
<proteinExistence type="predicted"/>
<comment type="caution">
    <text evidence="2">The sequence shown here is derived from an EMBL/GenBank/DDBJ whole genome shotgun (WGS) entry which is preliminary data.</text>
</comment>
<dbReference type="AlphaFoldDB" id="X0XRQ8"/>
<sequence length="118" mass="13274">MPIVNLLEEMEWEDAPKGYYLTDVKRKILWLDEESGATWALIKFPPGIGDKLHTHPQANQLTYGLTGEMKRPDGTQFKLNGTSATIFPKGEAHGRGNFTKESLVLMYWDGPPDPEVAE</sequence>
<dbReference type="InterPro" id="IPR025979">
    <property type="entry name" value="ChrR-like_cupin_dom"/>
</dbReference>
<accession>X0XRQ8</accession>
<gene>
    <name evidence="2" type="ORF">S01H1_71174</name>
</gene>
<dbReference type="EMBL" id="BARS01047378">
    <property type="protein sequence ID" value="GAG39348.1"/>
    <property type="molecule type" value="Genomic_DNA"/>
</dbReference>
<organism evidence="2">
    <name type="scientific">marine sediment metagenome</name>
    <dbReference type="NCBI Taxonomy" id="412755"/>
    <lineage>
        <taxon>unclassified sequences</taxon>
        <taxon>metagenomes</taxon>
        <taxon>ecological metagenomes</taxon>
    </lineage>
</organism>
<name>X0XRQ8_9ZZZZ</name>
<feature type="domain" description="ChrR-like cupin" evidence="1">
    <location>
        <begin position="7"/>
        <end position="110"/>
    </location>
</feature>
<evidence type="ECO:0000259" key="1">
    <source>
        <dbReference type="Pfam" id="PF12973"/>
    </source>
</evidence>
<dbReference type="InterPro" id="IPR011051">
    <property type="entry name" value="RmlC_Cupin_sf"/>
</dbReference>